<evidence type="ECO:0000256" key="8">
    <source>
        <dbReference type="SAM" id="MobiDB-lite"/>
    </source>
</evidence>
<evidence type="ECO:0000256" key="3">
    <source>
        <dbReference type="ARBA" id="ARBA00022475"/>
    </source>
</evidence>
<evidence type="ECO:0000256" key="7">
    <source>
        <dbReference type="ARBA" id="ARBA00023136"/>
    </source>
</evidence>
<evidence type="ECO:0000256" key="2">
    <source>
        <dbReference type="ARBA" id="ARBA00004479"/>
    </source>
</evidence>
<protein>
    <recommendedName>
        <fullName evidence="10">Disease resistance R13L4/SHOC-2-like LRR domain-containing protein</fullName>
    </recommendedName>
</protein>
<dbReference type="InterPro" id="IPR055414">
    <property type="entry name" value="LRR_R13L4/SHOC2-like"/>
</dbReference>
<feature type="chain" id="PRO_5040216130" description="Disease resistance R13L4/SHOC-2-like LRR domain-containing protein" evidence="9">
    <location>
        <begin position="22"/>
        <end position="472"/>
    </location>
</feature>
<feature type="signal peptide" evidence="9">
    <location>
        <begin position="1"/>
        <end position="21"/>
    </location>
</feature>
<evidence type="ECO:0000259" key="10">
    <source>
        <dbReference type="Pfam" id="PF23598"/>
    </source>
</evidence>
<dbReference type="OrthoDB" id="676979at2759"/>
<feature type="region of interest" description="Disordered" evidence="8">
    <location>
        <begin position="415"/>
        <end position="444"/>
    </location>
</feature>
<dbReference type="EMBL" id="JAKUCV010007142">
    <property type="protein sequence ID" value="KAJ4824584.1"/>
    <property type="molecule type" value="Genomic_DNA"/>
</dbReference>
<dbReference type="AlphaFoldDB" id="A0A9Q0F446"/>
<organism evidence="11 12">
    <name type="scientific">Turnera subulata</name>
    <dbReference type="NCBI Taxonomy" id="218843"/>
    <lineage>
        <taxon>Eukaryota</taxon>
        <taxon>Viridiplantae</taxon>
        <taxon>Streptophyta</taxon>
        <taxon>Embryophyta</taxon>
        <taxon>Tracheophyta</taxon>
        <taxon>Spermatophyta</taxon>
        <taxon>Magnoliopsida</taxon>
        <taxon>eudicotyledons</taxon>
        <taxon>Gunneridae</taxon>
        <taxon>Pentapetalae</taxon>
        <taxon>rosids</taxon>
        <taxon>fabids</taxon>
        <taxon>Malpighiales</taxon>
        <taxon>Passifloraceae</taxon>
        <taxon>Turnera</taxon>
    </lineage>
</organism>
<evidence type="ECO:0000313" key="11">
    <source>
        <dbReference type="EMBL" id="KAJ4824584.1"/>
    </source>
</evidence>
<dbReference type="Gene3D" id="3.80.10.10">
    <property type="entry name" value="Ribonuclease Inhibitor"/>
    <property type="match status" value="3"/>
</dbReference>
<keyword evidence="7" id="KW-0472">Membrane</keyword>
<dbReference type="InterPro" id="IPR003591">
    <property type="entry name" value="Leu-rich_rpt_typical-subtyp"/>
</dbReference>
<evidence type="ECO:0000256" key="6">
    <source>
        <dbReference type="ARBA" id="ARBA00022737"/>
    </source>
</evidence>
<comment type="subcellular location">
    <subcellularLocation>
        <location evidence="1">Cell membrane</location>
    </subcellularLocation>
    <subcellularLocation>
        <location evidence="2">Membrane</location>
        <topology evidence="2">Single-pass type I membrane protein</topology>
    </subcellularLocation>
</comment>
<dbReference type="FunFam" id="3.80.10.10:FF:000269">
    <property type="entry name" value="Piriformospora indica-insensitive protein 2"/>
    <property type="match status" value="1"/>
</dbReference>
<dbReference type="GO" id="GO:0005886">
    <property type="term" value="C:plasma membrane"/>
    <property type="evidence" value="ECO:0007669"/>
    <property type="project" value="UniProtKB-SubCell"/>
</dbReference>
<dbReference type="InterPro" id="IPR001611">
    <property type="entry name" value="Leu-rich_rpt"/>
</dbReference>
<keyword evidence="6" id="KW-0677">Repeat</keyword>
<evidence type="ECO:0000256" key="1">
    <source>
        <dbReference type="ARBA" id="ARBA00004236"/>
    </source>
</evidence>
<dbReference type="InterPro" id="IPR032675">
    <property type="entry name" value="LRR_dom_sf"/>
</dbReference>
<dbReference type="Proteomes" id="UP001141552">
    <property type="component" value="Unassembled WGS sequence"/>
</dbReference>
<dbReference type="PRINTS" id="PR00019">
    <property type="entry name" value="LEURICHRPT"/>
</dbReference>
<evidence type="ECO:0000313" key="12">
    <source>
        <dbReference type="Proteomes" id="UP001141552"/>
    </source>
</evidence>
<dbReference type="SMART" id="SM00365">
    <property type="entry name" value="LRR_SD22"/>
    <property type="match status" value="4"/>
</dbReference>
<accession>A0A9Q0F446</accession>
<keyword evidence="5 9" id="KW-0732">Signal</keyword>
<dbReference type="GO" id="GO:0051707">
    <property type="term" value="P:response to other organism"/>
    <property type="evidence" value="ECO:0007669"/>
    <property type="project" value="UniProtKB-ARBA"/>
</dbReference>
<dbReference type="FunFam" id="3.80.10.10:FF:000299">
    <property type="entry name" value="Piriformospora indica-insensitive protein 2"/>
    <property type="match status" value="1"/>
</dbReference>
<dbReference type="PANTHER" id="PTHR48006">
    <property type="entry name" value="LEUCINE-RICH REPEAT-CONTAINING PROTEIN DDB_G0281931-RELATED"/>
    <property type="match status" value="1"/>
</dbReference>
<feature type="domain" description="Disease resistance R13L4/SHOC-2-like LRR" evidence="10">
    <location>
        <begin position="141"/>
        <end position="371"/>
    </location>
</feature>
<dbReference type="PROSITE" id="PS51450">
    <property type="entry name" value="LRR"/>
    <property type="match status" value="2"/>
</dbReference>
<comment type="caution">
    <text evidence="11">The sequence shown here is derived from an EMBL/GenBank/DDBJ whole genome shotgun (WGS) entry which is preliminary data.</text>
</comment>
<sequence>MASSLTLCLVGFLVLVGEVVGNLDGGDDTAMEEQELLGLFEVLGSFLEDPDWAQVHPLPCTDTPWPGVQCEISEEDPGFFHVTRIHIGPDVINPPCKTSSVLPKSLQKLPYLKTLSIFGCFVTLPVIISPSLFGYSTLLEHLSLESNPALYGEIPSSLGQLSNLRVLSLSQNNLTGSIPPELGGLTNLEQLDLSYNNLTGEIPEGIGAMKSLTILDLSWNSLGGEIPASLGRLQMLQKIDLKSNKLLGRIPPDLGMLKRLVLLDLSHNLINGPLPVTLSGLEQLQYFIIDQNPVNSGIPLFLGSLRQLVSISLSGCGLTGSIPSFFSSLENLTALSLDKNSLAGPVPPSLGSLPNLDQLNLSHNQLSGELLLQEEFIDRIGKRLDVRGNKGLCTSSKTHSNRNISVYLKTPDCLDANGSDNNSRPEENPDEAKGMQTSSGYHGGISLSPAEARLDPKLLSFTTISLLIGSFL</sequence>
<dbReference type="Pfam" id="PF23598">
    <property type="entry name" value="LRR_14"/>
    <property type="match status" value="1"/>
</dbReference>
<dbReference type="SMART" id="SM00369">
    <property type="entry name" value="LRR_TYP"/>
    <property type="match status" value="5"/>
</dbReference>
<evidence type="ECO:0000256" key="4">
    <source>
        <dbReference type="ARBA" id="ARBA00022614"/>
    </source>
</evidence>
<dbReference type="PANTHER" id="PTHR48006:SF50">
    <property type="entry name" value="OS03G0724300 PROTEIN"/>
    <property type="match status" value="1"/>
</dbReference>
<keyword evidence="4" id="KW-0433">Leucine-rich repeat</keyword>
<evidence type="ECO:0000256" key="9">
    <source>
        <dbReference type="SAM" id="SignalP"/>
    </source>
</evidence>
<feature type="compositionally biased region" description="Basic and acidic residues" evidence="8">
    <location>
        <begin position="423"/>
        <end position="433"/>
    </location>
</feature>
<reference evidence="11" key="2">
    <citation type="journal article" date="2023" name="Plants (Basel)">
        <title>Annotation of the Turnera subulata (Passifloraceae) Draft Genome Reveals the S-Locus Evolved after the Divergence of Turneroideae from Passifloroideae in a Stepwise Manner.</title>
        <authorList>
            <person name="Henning P.M."/>
            <person name="Roalson E.H."/>
            <person name="Mir W."/>
            <person name="McCubbin A.G."/>
            <person name="Shore J.S."/>
        </authorList>
    </citation>
    <scope>NUCLEOTIDE SEQUENCE</scope>
    <source>
        <strain evidence="11">F60SS</strain>
    </source>
</reference>
<reference evidence="11" key="1">
    <citation type="submission" date="2022-02" db="EMBL/GenBank/DDBJ databases">
        <authorList>
            <person name="Henning P.M."/>
            <person name="McCubbin A.G."/>
            <person name="Shore J.S."/>
        </authorList>
    </citation>
    <scope>NUCLEOTIDE SEQUENCE</scope>
    <source>
        <strain evidence="11">F60SS</strain>
        <tissue evidence="11">Leaves</tissue>
    </source>
</reference>
<name>A0A9Q0F446_9ROSI</name>
<keyword evidence="3" id="KW-1003">Cell membrane</keyword>
<evidence type="ECO:0000256" key="5">
    <source>
        <dbReference type="ARBA" id="ARBA00022729"/>
    </source>
</evidence>
<dbReference type="SUPFAM" id="SSF52058">
    <property type="entry name" value="L domain-like"/>
    <property type="match status" value="1"/>
</dbReference>
<gene>
    <name evidence="11" type="ORF">Tsubulata_007132</name>
</gene>
<dbReference type="InterPro" id="IPR051824">
    <property type="entry name" value="LRR_Rcpt-Like_S/T_Kinase"/>
</dbReference>
<proteinExistence type="predicted"/>
<keyword evidence="12" id="KW-1185">Reference proteome</keyword>